<sequence length="317" mass="34421">MSITARLTLMISALLASSPVWCGQDRQEMDFSNHARLVYSAPVSSELSRTFGQGWTRLTITLPDGRSLPIIPDEPLTAAGGVIFSTVATHARSSDGRYVVLDLTRNGITESEDGKSVVASREFCPILDTQTGCVARDYSGAVCGGAWDDKAPVWRSQLDSGETDLQSMKALEKPTAQAVWTQFSQAKAANIKPFVRVALGIDNLRACDPPSAENAGYYAQIQTALGNPAHVANHPTQASAGRPPSNPPGAPSTWTVQVDRAWLYEQPSVGSNRHGYLIRGDHVAVIGEQTPDWARIRYIRPGKAPLEAWMEQRDIIH</sequence>
<evidence type="ECO:0000313" key="4">
    <source>
        <dbReference type="Proteomes" id="UP000029590"/>
    </source>
</evidence>
<dbReference type="KEGG" id="bgo:BM43_2535"/>
<dbReference type="Proteomes" id="UP000029590">
    <property type="component" value="Unassembled WGS sequence"/>
</dbReference>
<evidence type="ECO:0008006" key="5">
    <source>
        <dbReference type="Google" id="ProtNLM"/>
    </source>
</evidence>
<evidence type="ECO:0000256" key="2">
    <source>
        <dbReference type="SAM" id="SignalP"/>
    </source>
</evidence>
<feature type="region of interest" description="Disordered" evidence="1">
    <location>
        <begin position="230"/>
        <end position="253"/>
    </location>
</feature>
<keyword evidence="2" id="KW-0732">Signal</keyword>
<name>A0AAW3EUP1_BURGA</name>
<dbReference type="EMBL" id="JPGG01000018">
    <property type="protein sequence ID" value="KGC10394.1"/>
    <property type="molecule type" value="Genomic_DNA"/>
</dbReference>
<feature type="signal peptide" evidence="2">
    <location>
        <begin position="1"/>
        <end position="22"/>
    </location>
</feature>
<comment type="caution">
    <text evidence="3">The sequence shown here is derived from an EMBL/GenBank/DDBJ whole genome shotgun (WGS) entry which is preliminary data.</text>
</comment>
<gene>
    <name evidence="3" type="ORF">DM48_6362</name>
</gene>
<evidence type="ECO:0000313" key="3">
    <source>
        <dbReference type="EMBL" id="KGC10394.1"/>
    </source>
</evidence>
<evidence type="ECO:0000256" key="1">
    <source>
        <dbReference type="SAM" id="MobiDB-lite"/>
    </source>
</evidence>
<feature type="chain" id="PRO_5043733209" description="SH3 domain-containing protein" evidence="2">
    <location>
        <begin position="23"/>
        <end position="317"/>
    </location>
</feature>
<proteinExistence type="predicted"/>
<organism evidence="3 4">
    <name type="scientific">Burkholderia gladioli</name>
    <name type="common">Pseudomonas marginata</name>
    <name type="synonym">Phytomonas marginata</name>
    <dbReference type="NCBI Taxonomy" id="28095"/>
    <lineage>
        <taxon>Bacteria</taxon>
        <taxon>Pseudomonadati</taxon>
        <taxon>Pseudomonadota</taxon>
        <taxon>Betaproteobacteria</taxon>
        <taxon>Burkholderiales</taxon>
        <taxon>Burkholderiaceae</taxon>
        <taxon>Burkholderia</taxon>
    </lineage>
</organism>
<accession>A0AAW3EUP1</accession>
<reference evidence="3 4" key="1">
    <citation type="submission" date="2014-04" db="EMBL/GenBank/DDBJ databases">
        <authorList>
            <person name="Bishop-Lilly K.A."/>
            <person name="Broomall S.M."/>
            <person name="Chain P.S."/>
            <person name="Chertkov O."/>
            <person name="Coyne S.R."/>
            <person name="Daligault H.E."/>
            <person name="Davenport K.W."/>
            <person name="Erkkila T."/>
            <person name="Frey K.G."/>
            <person name="Gibbons H.S."/>
            <person name="Gu W."/>
            <person name="Jaissle J."/>
            <person name="Johnson S.L."/>
            <person name="Koroleva G.I."/>
            <person name="Ladner J.T."/>
            <person name="Lo C.-C."/>
            <person name="Minogue T.D."/>
            <person name="Munk C."/>
            <person name="Palacios G.F."/>
            <person name="Redden C.L."/>
            <person name="Rosenzweig C.N."/>
            <person name="Scholz M.B."/>
            <person name="Teshima H."/>
            <person name="Xu Y."/>
        </authorList>
    </citation>
    <scope>NUCLEOTIDE SEQUENCE [LARGE SCALE GENOMIC DNA]</scope>
    <source>
        <strain evidence="4">gladioli</strain>
    </source>
</reference>
<dbReference type="AlphaFoldDB" id="A0AAW3EUP1"/>
<protein>
    <recommendedName>
        <fullName evidence="5">SH3 domain-containing protein</fullName>
    </recommendedName>
</protein>